<dbReference type="RefSeq" id="WP_209685427.1">
    <property type="nucleotide sequence ID" value="NZ_JAGGLU010000001.1"/>
</dbReference>
<evidence type="ECO:0008006" key="3">
    <source>
        <dbReference type="Google" id="ProtNLM"/>
    </source>
</evidence>
<comment type="caution">
    <text evidence="1">The sequence shown here is derived from an EMBL/GenBank/DDBJ whole genome shotgun (WGS) entry which is preliminary data.</text>
</comment>
<dbReference type="EMBL" id="JAGGLU010000001">
    <property type="protein sequence ID" value="MBP2057010.1"/>
    <property type="molecule type" value="Genomic_DNA"/>
</dbReference>
<organism evidence="1 2">
    <name type="scientific">Lactobacillus colini</name>
    <dbReference type="NCBI Taxonomy" id="1819254"/>
    <lineage>
        <taxon>Bacteria</taxon>
        <taxon>Bacillati</taxon>
        <taxon>Bacillota</taxon>
        <taxon>Bacilli</taxon>
        <taxon>Lactobacillales</taxon>
        <taxon>Lactobacillaceae</taxon>
        <taxon>Lactobacillus</taxon>
    </lineage>
</organism>
<sequence length="110" mass="12543">MIATETVILITKIQTGVDDFNAPVYQEEKIKVDDVVVGSPTFEEQVSDLNLTGKHLTFILGIPKGDKNKWEDSEVLIRGHRFQTYGPVLEQTEANVPLRWNKQVKVELYE</sequence>
<dbReference type="Proteomes" id="UP001519292">
    <property type="component" value="Unassembled WGS sequence"/>
</dbReference>
<keyword evidence="2" id="KW-1185">Reference proteome</keyword>
<evidence type="ECO:0000313" key="1">
    <source>
        <dbReference type="EMBL" id="MBP2057010.1"/>
    </source>
</evidence>
<protein>
    <recommendedName>
        <fullName evidence="3">Phage protein</fullName>
    </recommendedName>
</protein>
<reference evidence="1 2" key="1">
    <citation type="submission" date="2021-03" db="EMBL/GenBank/DDBJ databases">
        <title>Genomic Encyclopedia of Type Strains, Phase IV (KMG-IV): sequencing the most valuable type-strain genomes for metagenomic binning, comparative biology and taxonomic classification.</title>
        <authorList>
            <person name="Goeker M."/>
        </authorList>
    </citation>
    <scope>NUCLEOTIDE SEQUENCE [LARGE SCALE GENOMIC DNA]</scope>
    <source>
        <strain evidence="1 2">DSM 101872</strain>
    </source>
</reference>
<evidence type="ECO:0000313" key="2">
    <source>
        <dbReference type="Proteomes" id="UP001519292"/>
    </source>
</evidence>
<accession>A0ABS4MBG1</accession>
<name>A0ABS4MBG1_9LACO</name>
<gene>
    <name evidence="1" type="ORF">J2Z60_000172</name>
</gene>
<proteinExistence type="predicted"/>